<sequence>MQTFFWKAPRFPRGKLLPLVNSLWVPRNAGVPLAPVTGDTSTSINIYNTVVVNRLYVILLGCVWVSEKIGDRVKS</sequence>
<protein>
    <submittedName>
        <fullName evidence="1">Uncharacterized protein</fullName>
    </submittedName>
</protein>
<dbReference type="AlphaFoldDB" id="A0A1F5HYI9"/>
<gene>
    <name evidence="1" type="ORF">A3A60_01240</name>
</gene>
<organism evidence="1 2">
    <name type="scientific">Candidatus Curtissbacteria bacterium RIFCSPLOWO2_01_FULL_42_26</name>
    <dbReference type="NCBI Taxonomy" id="1797729"/>
    <lineage>
        <taxon>Bacteria</taxon>
        <taxon>Candidatus Curtissiibacteriota</taxon>
    </lineage>
</organism>
<evidence type="ECO:0000313" key="1">
    <source>
        <dbReference type="EMBL" id="OGE09163.1"/>
    </source>
</evidence>
<accession>A0A1F5HYI9</accession>
<proteinExistence type="predicted"/>
<name>A0A1F5HYI9_9BACT</name>
<comment type="caution">
    <text evidence="1">The sequence shown here is derived from an EMBL/GenBank/DDBJ whole genome shotgun (WGS) entry which is preliminary data.</text>
</comment>
<evidence type="ECO:0000313" key="2">
    <source>
        <dbReference type="Proteomes" id="UP000179227"/>
    </source>
</evidence>
<dbReference type="Proteomes" id="UP000179227">
    <property type="component" value="Unassembled WGS sequence"/>
</dbReference>
<dbReference type="EMBL" id="MFBS01000023">
    <property type="protein sequence ID" value="OGE09163.1"/>
    <property type="molecule type" value="Genomic_DNA"/>
</dbReference>
<reference evidence="1 2" key="1">
    <citation type="journal article" date="2016" name="Nat. Commun.">
        <title>Thousands of microbial genomes shed light on interconnected biogeochemical processes in an aquifer system.</title>
        <authorList>
            <person name="Anantharaman K."/>
            <person name="Brown C.T."/>
            <person name="Hug L.A."/>
            <person name="Sharon I."/>
            <person name="Castelle C.J."/>
            <person name="Probst A.J."/>
            <person name="Thomas B.C."/>
            <person name="Singh A."/>
            <person name="Wilkins M.J."/>
            <person name="Karaoz U."/>
            <person name="Brodie E.L."/>
            <person name="Williams K.H."/>
            <person name="Hubbard S.S."/>
            <person name="Banfield J.F."/>
        </authorList>
    </citation>
    <scope>NUCLEOTIDE SEQUENCE [LARGE SCALE GENOMIC DNA]</scope>
</reference>